<dbReference type="SFLD" id="SFLDS00003">
    <property type="entry name" value="Haloacid_Dehalogenase"/>
    <property type="match status" value="1"/>
</dbReference>
<keyword evidence="3" id="KW-0479">Metal-binding</keyword>
<dbReference type="PANTHER" id="PTHR46193">
    <property type="entry name" value="6-PHOSPHOGLUCONATE PHOSPHATASE"/>
    <property type="match status" value="1"/>
</dbReference>
<dbReference type="InterPro" id="IPR023198">
    <property type="entry name" value="PGP-like_dom2"/>
</dbReference>
<dbReference type="InterPro" id="IPR051600">
    <property type="entry name" value="Beta-PGM-like"/>
</dbReference>
<dbReference type="CDD" id="cd07526">
    <property type="entry name" value="HAD_BPGM_like"/>
    <property type="match status" value="1"/>
</dbReference>
<dbReference type="KEGG" id="aup:AsAng_0032680"/>
<organism evidence="5 6">
    <name type="scientific">Aureispira anguillae</name>
    <dbReference type="NCBI Taxonomy" id="2864201"/>
    <lineage>
        <taxon>Bacteria</taxon>
        <taxon>Pseudomonadati</taxon>
        <taxon>Bacteroidota</taxon>
        <taxon>Saprospiria</taxon>
        <taxon>Saprospirales</taxon>
        <taxon>Saprospiraceae</taxon>
        <taxon>Aureispira</taxon>
    </lineage>
</organism>
<proteinExistence type="inferred from homology"/>
<dbReference type="InterPro" id="IPR006439">
    <property type="entry name" value="HAD-SF_hydro_IA"/>
</dbReference>
<dbReference type="Gene3D" id="3.40.50.1000">
    <property type="entry name" value="HAD superfamily/HAD-like"/>
    <property type="match status" value="1"/>
</dbReference>
<dbReference type="InterPro" id="IPR023214">
    <property type="entry name" value="HAD_sf"/>
</dbReference>
<comment type="similarity">
    <text evidence="2">Belongs to the HAD-like hydrolase superfamily. CbbY/CbbZ/Gph/YieH family.</text>
</comment>
<evidence type="ECO:0000256" key="2">
    <source>
        <dbReference type="ARBA" id="ARBA00006171"/>
    </source>
</evidence>
<evidence type="ECO:0000256" key="1">
    <source>
        <dbReference type="ARBA" id="ARBA00001946"/>
    </source>
</evidence>
<dbReference type="Gene3D" id="1.10.150.240">
    <property type="entry name" value="Putative phosphatase, domain 2"/>
    <property type="match status" value="1"/>
</dbReference>
<keyword evidence="5" id="KW-0378">Hydrolase</keyword>
<name>A0A915YG52_9BACT</name>
<dbReference type="PANTHER" id="PTHR46193:SF10">
    <property type="entry name" value="6-PHOSPHOGLUCONATE PHOSPHATASE"/>
    <property type="match status" value="1"/>
</dbReference>
<sequence>MRFKCIIFDCDGVLVDSEATSIGVLMDIAQEAGYKMEMPFALNQFSGQSLQYCFDYIQKNALKPLPQDIINNYRRRTYQAFKTDLKAIPNIDQLLQRLTLPRCVASNAPIEKIKLNLGLLNLSHFFEGNLFSAYDIQKWKPAPDLFLHAAKTMGFEPQECAVIEDSLAGVQAAKAGGFEVFGYASSRTASTLAAAGATVFYDMNLLDELLA</sequence>
<keyword evidence="6" id="KW-1185">Reference proteome</keyword>
<comment type="cofactor">
    <cofactor evidence="1">
        <name>Mg(2+)</name>
        <dbReference type="ChEBI" id="CHEBI:18420"/>
    </cofactor>
</comment>
<dbReference type="RefSeq" id="WP_264787908.1">
    <property type="nucleotide sequence ID" value="NZ_AP026867.1"/>
</dbReference>
<protein>
    <submittedName>
        <fullName evidence="5">HAD family hydrolase</fullName>
    </submittedName>
</protein>
<evidence type="ECO:0000256" key="4">
    <source>
        <dbReference type="ARBA" id="ARBA00022842"/>
    </source>
</evidence>
<dbReference type="Proteomes" id="UP001060919">
    <property type="component" value="Chromosome"/>
</dbReference>
<dbReference type="GO" id="GO:0046872">
    <property type="term" value="F:metal ion binding"/>
    <property type="evidence" value="ECO:0007669"/>
    <property type="project" value="UniProtKB-KW"/>
</dbReference>
<evidence type="ECO:0000313" key="5">
    <source>
        <dbReference type="EMBL" id="BDS12545.1"/>
    </source>
</evidence>
<dbReference type="SUPFAM" id="SSF56784">
    <property type="entry name" value="HAD-like"/>
    <property type="match status" value="1"/>
</dbReference>
<gene>
    <name evidence="5" type="ORF">AsAng_0032680</name>
</gene>
<dbReference type="AlphaFoldDB" id="A0A915YG52"/>
<keyword evidence="4" id="KW-0460">Magnesium</keyword>
<dbReference type="EMBL" id="AP026867">
    <property type="protein sequence ID" value="BDS12545.1"/>
    <property type="molecule type" value="Genomic_DNA"/>
</dbReference>
<dbReference type="Pfam" id="PF00702">
    <property type="entry name" value="Hydrolase"/>
    <property type="match status" value="1"/>
</dbReference>
<evidence type="ECO:0000256" key="3">
    <source>
        <dbReference type="ARBA" id="ARBA00022723"/>
    </source>
</evidence>
<reference evidence="5" key="1">
    <citation type="submission" date="2022-09" db="EMBL/GenBank/DDBJ databases">
        <title>Aureispira anguillicida sp. nov., isolated from Leptocephalus of Japanese eel Anguilla japonica.</title>
        <authorList>
            <person name="Yuasa K."/>
            <person name="Mekata T."/>
            <person name="Ikunari K."/>
        </authorList>
    </citation>
    <scope>NUCLEOTIDE SEQUENCE</scope>
    <source>
        <strain evidence="5">EL160426</strain>
    </source>
</reference>
<evidence type="ECO:0000313" key="6">
    <source>
        <dbReference type="Proteomes" id="UP001060919"/>
    </source>
</evidence>
<dbReference type="GO" id="GO:0016787">
    <property type="term" value="F:hydrolase activity"/>
    <property type="evidence" value="ECO:0007669"/>
    <property type="project" value="UniProtKB-KW"/>
</dbReference>
<dbReference type="NCBIfam" id="TIGR01509">
    <property type="entry name" value="HAD-SF-IA-v3"/>
    <property type="match status" value="1"/>
</dbReference>
<accession>A0A915YG52</accession>
<dbReference type="InterPro" id="IPR036412">
    <property type="entry name" value="HAD-like_sf"/>
</dbReference>
<dbReference type="SFLD" id="SFLDG01129">
    <property type="entry name" value="C1.5:_HAD__Beta-PGM__Phosphata"/>
    <property type="match status" value="1"/>
</dbReference>